<dbReference type="AlphaFoldDB" id="A0AAE0HXA1"/>
<dbReference type="Proteomes" id="UP001283341">
    <property type="component" value="Unassembled WGS sequence"/>
</dbReference>
<accession>A0AAE0HXA1</accession>
<reference evidence="2" key="2">
    <citation type="submission" date="2023-06" db="EMBL/GenBank/DDBJ databases">
        <authorList>
            <consortium name="Lawrence Berkeley National Laboratory"/>
            <person name="Haridas S."/>
            <person name="Hensen N."/>
            <person name="Bonometti L."/>
            <person name="Westerberg I."/>
            <person name="Brannstrom I.O."/>
            <person name="Guillou S."/>
            <person name="Cros-Aarteil S."/>
            <person name="Calhoun S."/>
            <person name="Kuo A."/>
            <person name="Mondo S."/>
            <person name="Pangilinan J."/>
            <person name="Riley R."/>
            <person name="Labutti K."/>
            <person name="Andreopoulos B."/>
            <person name="Lipzen A."/>
            <person name="Chen C."/>
            <person name="Yanf M."/>
            <person name="Daum C."/>
            <person name="Ng V."/>
            <person name="Clum A."/>
            <person name="Steindorff A."/>
            <person name="Ohm R."/>
            <person name="Martin F."/>
            <person name="Silar P."/>
            <person name="Natvig D."/>
            <person name="Lalanne C."/>
            <person name="Gautier V."/>
            <person name="Ament-Velasquez S.L."/>
            <person name="Kruys A."/>
            <person name="Hutchinson M.I."/>
            <person name="Powell A.J."/>
            <person name="Barry K."/>
            <person name="Miller A.N."/>
            <person name="Grigoriev I.V."/>
            <person name="Debuchy R."/>
            <person name="Gladieux P."/>
            <person name="Thoren M.H."/>
            <person name="Johannesson H."/>
        </authorList>
    </citation>
    <scope>NUCLEOTIDE SEQUENCE</scope>
    <source>
        <strain evidence="2">CBS 118394</strain>
    </source>
</reference>
<dbReference type="InterPro" id="IPR029058">
    <property type="entry name" value="AB_hydrolase_fold"/>
</dbReference>
<gene>
    <name evidence="2" type="ORF">B0H66DRAFT_535399</name>
</gene>
<keyword evidence="1 2" id="KW-0378">Hydrolase</keyword>
<dbReference type="PANTHER" id="PTHR22946:SF9">
    <property type="entry name" value="POLYKETIDE TRANSFERASE AF380"/>
    <property type="match status" value="1"/>
</dbReference>
<dbReference type="PANTHER" id="PTHR22946">
    <property type="entry name" value="DIENELACTONE HYDROLASE DOMAIN-CONTAINING PROTEIN-RELATED"/>
    <property type="match status" value="1"/>
</dbReference>
<protein>
    <submittedName>
        <fullName evidence="2">Alpha/Beta hydrolase protein</fullName>
    </submittedName>
</protein>
<reference evidence="2" key="1">
    <citation type="journal article" date="2023" name="Mol. Phylogenet. Evol.">
        <title>Genome-scale phylogeny and comparative genomics of the fungal order Sordariales.</title>
        <authorList>
            <person name="Hensen N."/>
            <person name="Bonometti L."/>
            <person name="Westerberg I."/>
            <person name="Brannstrom I.O."/>
            <person name="Guillou S."/>
            <person name="Cros-Aarteil S."/>
            <person name="Calhoun S."/>
            <person name="Haridas S."/>
            <person name="Kuo A."/>
            <person name="Mondo S."/>
            <person name="Pangilinan J."/>
            <person name="Riley R."/>
            <person name="LaButti K."/>
            <person name="Andreopoulos B."/>
            <person name="Lipzen A."/>
            <person name="Chen C."/>
            <person name="Yan M."/>
            <person name="Daum C."/>
            <person name="Ng V."/>
            <person name="Clum A."/>
            <person name="Steindorff A."/>
            <person name="Ohm R.A."/>
            <person name="Martin F."/>
            <person name="Silar P."/>
            <person name="Natvig D.O."/>
            <person name="Lalanne C."/>
            <person name="Gautier V."/>
            <person name="Ament-Velasquez S.L."/>
            <person name="Kruys A."/>
            <person name="Hutchinson M.I."/>
            <person name="Powell A.J."/>
            <person name="Barry K."/>
            <person name="Miller A.N."/>
            <person name="Grigoriev I.V."/>
            <person name="Debuchy R."/>
            <person name="Gladieux P."/>
            <person name="Hiltunen Thoren M."/>
            <person name="Johannesson H."/>
        </authorList>
    </citation>
    <scope>NUCLEOTIDE SEQUENCE</scope>
    <source>
        <strain evidence="2">CBS 118394</strain>
    </source>
</reference>
<sequence>MLTTTLTHKPGKRLFTHRVLSISLDDYDKVTTSIATLQTEHLHDAVTWFLKHPIVEETKLALYGLCFGGNVPLAATALDPSKRIVAMIAVAPLVDSTGLPEPRQPILELAMHDGAAQLANEQSDPMYRHWFDLCQLENTDAAFWLSTSPPTPGLMVTPELDVSCPAEDQLRAYDRMRQPKELHVLLGKGHLDWIFEDVDSILGRQLELLKRHMDF</sequence>
<organism evidence="2 3">
    <name type="scientific">Apodospora peruviana</name>
    <dbReference type="NCBI Taxonomy" id="516989"/>
    <lineage>
        <taxon>Eukaryota</taxon>
        <taxon>Fungi</taxon>
        <taxon>Dikarya</taxon>
        <taxon>Ascomycota</taxon>
        <taxon>Pezizomycotina</taxon>
        <taxon>Sordariomycetes</taxon>
        <taxon>Sordariomycetidae</taxon>
        <taxon>Sordariales</taxon>
        <taxon>Lasiosphaeriaceae</taxon>
        <taxon>Apodospora</taxon>
    </lineage>
</organism>
<keyword evidence="3" id="KW-1185">Reference proteome</keyword>
<evidence type="ECO:0000313" key="3">
    <source>
        <dbReference type="Proteomes" id="UP001283341"/>
    </source>
</evidence>
<name>A0AAE0HXA1_9PEZI</name>
<dbReference type="GO" id="GO:0016788">
    <property type="term" value="F:hydrolase activity, acting on ester bonds"/>
    <property type="evidence" value="ECO:0007669"/>
    <property type="project" value="UniProtKB-ARBA"/>
</dbReference>
<dbReference type="InterPro" id="IPR050261">
    <property type="entry name" value="FrsA_esterase"/>
</dbReference>
<evidence type="ECO:0000313" key="2">
    <source>
        <dbReference type="EMBL" id="KAK3314486.1"/>
    </source>
</evidence>
<dbReference type="SUPFAM" id="SSF53474">
    <property type="entry name" value="alpha/beta-Hydrolases"/>
    <property type="match status" value="1"/>
</dbReference>
<proteinExistence type="predicted"/>
<comment type="caution">
    <text evidence="2">The sequence shown here is derived from an EMBL/GenBank/DDBJ whole genome shotgun (WGS) entry which is preliminary data.</text>
</comment>
<evidence type="ECO:0000256" key="1">
    <source>
        <dbReference type="ARBA" id="ARBA00022801"/>
    </source>
</evidence>
<dbReference type="EMBL" id="JAUEDM010000006">
    <property type="protein sequence ID" value="KAK3314486.1"/>
    <property type="molecule type" value="Genomic_DNA"/>
</dbReference>
<dbReference type="Gene3D" id="3.40.50.1820">
    <property type="entry name" value="alpha/beta hydrolase"/>
    <property type="match status" value="1"/>
</dbReference>